<comment type="caution">
    <text evidence="2">The sequence shown here is derived from an EMBL/GenBank/DDBJ whole genome shotgun (WGS) entry which is preliminary data.</text>
</comment>
<dbReference type="InterPro" id="IPR050325">
    <property type="entry name" value="Prot/Nucl_acid_deglycase"/>
</dbReference>
<dbReference type="CDD" id="cd03135">
    <property type="entry name" value="GATase1_DJ-1"/>
    <property type="match status" value="1"/>
</dbReference>
<name>A0ABV4TR17_9GAMM</name>
<dbReference type="InterPro" id="IPR006287">
    <property type="entry name" value="DJ-1"/>
</dbReference>
<protein>
    <submittedName>
        <fullName evidence="2">DJ-1 family glyoxalase III</fullName>
    </submittedName>
</protein>
<evidence type="ECO:0000313" key="3">
    <source>
        <dbReference type="Proteomes" id="UP001575181"/>
    </source>
</evidence>
<feature type="domain" description="DJ-1/PfpI" evidence="1">
    <location>
        <begin position="3"/>
        <end position="165"/>
    </location>
</feature>
<proteinExistence type="predicted"/>
<sequence length="189" mass="19873">MSRVVVPLVEGFEDIEALTIVDILRRAEIDVVTAAVSDSPVLSSHNIPVGTDTTMAAVKDDPGVEMVVLPGGPGTGKLGESADLKALVERLQGEDKEIAAICAAPSVLAGFGVLDGKRATSFPAVRDKLIEVGVDYRETTVVRDGKVTTSRGPGTAMDFALELVAILEGRSKRDEVESRLMRPESSATA</sequence>
<evidence type="ECO:0000259" key="1">
    <source>
        <dbReference type="Pfam" id="PF01965"/>
    </source>
</evidence>
<dbReference type="Proteomes" id="UP001575181">
    <property type="component" value="Unassembled WGS sequence"/>
</dbReference>
<dbReference type="SUPFAM" id="SSF52317">
    <property type="entry name" value="Class I glutamine amidotransferase-like"/>
    <property type="match status" value="1"/>
</dbReference>
<accession>A0ABV4TR17</accession>
<dbReference type="PANTHER" id="PTHR48094">
    <property type="entry name" value="PROTEIN/NUCLEIC ACID DEGLYCASE DJ-1-RELATED"/>
    <property type="match status" value="1"/>
</dbReference>
<dbReference type="PANTHER" id="PTHR48094:SF12">
    <property type="entry name" value="PARKINSON DISEASE PROTEIN 7 HOMOLOG"/>
    <property type="match status" value="1"/>
</dbReference>
<organism evidence="2 3">
    <name type="scientific">Thiohalorhabdus methylotrophus</name>
    <dbReference type="NCBI Taxonomy" id="3242694"/>
    <lineage>
        <taxon>Bacteria</taxon>
        <taxon>Pseudomonadati</taxon>
        <taxon>Pseudomonadota</taxon>
        <taxon>Gammaproteobacteria</taxon>
        <taxon>Thiohalorhabdales</taxon>
        <taxon>Thiohalorhabdaceae</taxon>
        <taxon>Thiohalorhabdus</taxon>
    </lineage>
</organism>
<dbReference type="Gene3D" id="3.40.50.880">
    <property type="match status" value="1"/>
</dbReference>
<gene>
    <name evidence="2" type="ORF">ACERLL_02870</name>
</gene>
<reference evidence="2 3" key="1">
    <citation type="submission" date="2024-08" db="EMBL/GenBank/DDBJ databases">
        <title>Whole-genome sequencing of halo(alkali)philic microorganisms from hypersaline lakes.</title>
        <authorList>
            <person name="Sorokin D.Y."/>
            <person name="Merkel A.Y."/>
            <person name="Messina E."/>
            <person name="Yakimov M."/>
        </authorList>
    </citation>
    <scope>NUCLEOTIDE SEQUENCE [LARGE SCALE GENOMIC DNA]</scope>
    <source>
        <strain evidence="2 3">Cl-TMA</strain>
    </source>
</reference>
<dbReference type="NCBIfam" id="TIGR01383">
    <property type="entry name" value="not_thiJ"/>
    <property type="match status" value="1"/>
</dbReference>
<dbReference type="RefSeq" id="WP_373654554.1">
    <property type="nucleotide sequence ID" value="NZ_JBGUAW010000002.1"/>
</dbReference>
<dbReference type="InterPro" id="IPR029062">
    <property type="entry name" value="Class_I_gatase-like"/>
</dbReference>
<dbReference type="Pfam" id="PF01965">
    <property type="entry name" value="DJ-1_PfpI"/>
    <property type="match status" value="1"/>
</dbReference>
<evidence type="ECO:0000313" key="2">
    <source>
        <dbReference type="EMBL" id="MFA9459767.1"/>
    </source>
</evidence>
<dbReference type="EMBL" id="JBGUAW010000002">
    <property type="protein sequence ID" value="MFA9459767.1"/>
    <property type="molecule type" value="Genomic_DNA"/>
</dbReference>
<keyword evidence="3" id="KW-1185">Reference proteome</keyword>
<dbReference type="InterPro" id="IPR002818">
    <property type="entry name" value="DJ-1/PfpI"/>
</dbReference>